<sequence>MLGTFAIRPLVARIGDHHFRAMMDVVTLVSGPWLLVFGLFQTA</sequence>
<proteinExistence type="predicted"/>
<evidence type="ECO:0000313" key="2">
    <source>
        <dbReference type="Proteomes" id="UP000547879"/>
    </source>
</evidence>
<comment type="caution">
    <text evidence="1">The sequence shown here is derived from an EMBL/GenBank/DDBJ whole genome shotgun (WGS) entry which is preliminary data.</text>
</comment>
<organism evidence="1 2">
    <name type="scientific">Rhizobium wenxiniae</name>
    <dbReference type="NCBI Taxonomy" id="1737357"/>
    <lineage>
        <taxon>Bacteria</taxon>
        <taxon>Pseudomonadati</taxon>
        <taxon>Pseudomonadota</taxon>
        <taxon>Alphaproteobacteria</taxon>
        <taxon>Hyphomicrobiales</taxon>
        <taxon>Rhizobiaceae</taxon>
        <taxon>Rhizobium/Agrobacterium group</taxon>
        <taxon>Rhizobium</taxon>
    </lineage>
</organism>
<protein>
    <submittedName>
        <fullName evidence="1">Uncharacterized protein</fullName>
    </submittedName>
</protein>
<dbReference type="Proteomes" id="UP000547879">
    <property type="component" value="Unassembled WGS sequence"/>
</dbReference>
<accession>A0A7X0D0G2</accession>
<keyword evidence="2" id="KW-1185">Reference proteome</keyword>
<gene>
    <name evidence="1" type="ORF">HNQ72_003184</name>
</gene>
<evidence type="ECO:0000313" key="1">
    <source>
        <dbReference type="EMBL" id="MBB6163344.1"/>
    </source>
</evidence>
<reference evidence="1 2" key="1">
    <citation type="submission" date="2020-08" db="EMBL/GenBank/DDBJ databases">
        <title>Genomic Encyclopedia of Type Strains, Phase IV (KMG-IV): sequencing the most valuable type-strain genomes for metagenomic binning, comparative biology and taxonomic classification.</title>
        <authorList>
            <person name="Goeker M."/>
        </authorList>
    </citation>
    <scope>NUCLEOTIDE SEQUENCE [LARGE SCALE GENOMIC DNA]</scope>
    <source>
        <strain evidence="1 2">DSM 100734</strain>
    </source>
</reference>
<dbReference type="EMBL" id="JACHEG010000003">
    <property type="protein sequence ID" value="MBB6163344.1"/>
    <property type="molecule type" value="Genomic_DNA"/>
</dbReference>
<dbReference type="RefSeq" id="WP_280518281.1">
    <property type="nucleotide sequence ID" value="NZ_BMHW01000006.1"/>
</dbReference>
<dbReference type="AlphaFoldDB" id="A0A7X0D0G2"/>
<name>A0A7X0D0G2_9HYPH</name>